<feature type="domain" description="NADH:flavin oxidoreductase/NADH oxidase N-terminal" evidence="1">
    <location>
        <begin position="42"/>
        <end position="334"/>
    </location>
</feature>
<protein>
    <submittedName>
        <fullName evidence="3">Alkene reductase</fullName>
    </submittedName>
    <submittedName>
        <fullName evidence="2">N-ethylmaleimide reductase</fullName>
    </submittedName>
</protein>
<dbReference type="AlphaFoldDB" id="A0A1K1MHB2"/>
<dbReference type="EMBL" id="CP140154">
    <property type="protein sequence ID" value="WQG91686.1"/>
    <property type="molecule type" value="Genomic_DNA"/>
</dbReference>
<proteinExistence type="predicted"/>
<dbReference type="InterPro" id="IPR045247">
    <property type="entry name" value="Oye-like"/>
</dbReference>
<evidence type="ECO:0000259" key="1">
    <source>
        <dbReference type="Pfam" id="PF00724"/>
    </source>
</evidence>
<evidence type="ECO:0000313" key="3">
    <source>
        <dbReference type="EMBL" id="WQG91686.1"/>
    </source>
</evidence>
<organism evidence="2 4">
    <name type="scientific">Chitinophaga sancti</name>
    <dbReference type="NCBI Taxonomy" id="1004"/>
    <lineage>
        <taxon>Bacteria</taxon>
        <taxon>Pseudomonadati</taxon>
        <taxon>Bacteroidota</taxon>
        <taxon>Chitinophagia</taxon>
        <taxon>Chitinophagales</taxon>
        <taxon>Chitinophagaceae</taxon>
        <taxon>Chitinophaga</taxon>
    </lineage>
</organism>
<name>A0A1K1MHB2_9BACT</name>
<dbReference type="CDD" id="cd02933">
    <property type="entry name" value="OYE_like_FMN"/>
    <property type="match status" value="1"/>
</dbReference>
<dbReference type="InterPro" id="IPR013785">
    <property type="entry name" value="Aldolase_TIM"/>
</dbReference>
<accession>A0A1K1MHB2</accession>
<evidence type="ECO:0000313" key="2">
    <source>
        <dbReference type="EMBL" id="SFW22548.1"/>
    </source>
</evidence>
<dbReference type="Pfam" id="PF00724">
    <property type="entry name" value="Oxidored_FMN"/>
    <property type="match status" value="1"/>
</dbReference>
<gene>
    <name evidence="2" type="ORF">SAMN05661012_00579</name>
    <name evidence="3" type="ORF">SR876_09235</name>
</gene>
<evidence type="ECO:0000313" key="5">
    <source>
        <dbReference type="Proteomes" id="UP001326715"/>
    </source>
</evidence>
<dbReference type="InterPro" id="IPR001155">
    <property type="entry name" value="OxRdtase_FMN_N"/>
</dbReference>
<dbReference type="Gene3D" id="3.20.20.70">
    <property type="entry name" value="Aldolase class I"/>
    <property type="match status" value="1"/>
</dbReference>
<dbReference type="Proteomes" id="UP000183788">
    <property type="component" value="Unassembled WGS sequence"/>
</dbReference>
<dbReference type="GO" id="GO:0016491">
    <property type="term" value="F:oxidoreductase activity"/>
    <property type="evidence" value="ECO:0007669"/>
    <property type="project" value="InterPro"/>
</dbReference>
<reference evidence="3 5" key="2">
    <citation type="submission" date="2023-11" db="EMBL/GenBank/DDBJ databases">
        <title>MicrobeMod: A computational toolkit for identifying prokaryotic methylation and restriction-modification with nanopore sequencing.</title>
        <authorList>
            <person name="Crits-Christoph A."/>
            <person name="Kang S.C."/>
            <person name="Lee H."/>
            <person name="Ostrov N."/>
        </authorList>
    </citation>
    <scope>NUCLEOTIDE SEQUENCE [LARGE SCALE GENOMIC DNA]</scope>
    <source>
        <strain evidence="3 5">ATCC 23090</strain>
    </source>
</reference>
<dbReference type="PANTHER" id="PTHR22893:SF91">
    <property type="entry name" value="NADPH DEHYDROGENASE 2-RELATED"/>
    <property type="match status" value="1"/>
</dbReference>
<dbReference type="PANTHER" id="PTHR22893">
    <property type="entry name" value="NADH OXIDOREDUCTASE-RELATED"/>
    <property type="match status" value="1"/>
</dbReference>
<dbReference type="STRING" id="1004.SAMN05661012_00579"/>
<reference evidence="2 4" key="1">
    <citation type="submission" date="2016-11" db="EMBL/GenBank/DDBJ databases">
        <authorList>
            <person name="Jaros S."/>
            <person name="Januszkiewicz K."/>
            <person name="Wedrychowicz H."/>
        </authorList>
    </citation>
    <scope>NUCLEOTIDE SEQUENCE [LARGE SCALE GENOMIC DNA]</scope>
    <source>
        <strain evidence="2 4">DSM 784</strain>
    </source>
</reference>
<dbReference type="OrthoDB" id="9772736at2"/>
<dbReference type="GO" id="GO:0005829">
    <property type="term" value="C:cytosol"/>
    <property type="evidence" value="ECO:0007669"/>
    <property type="project" value="TreeGrafter"/>
</dbReference>
<dbReference type="SUPFAM" id="SSF51395">
    <property type="entry name" value="FMN-linked oxidoreductases"/>
    <property type="match status" value="1"/>
</dbReference>
<sequence length="355" mass="38414">MYPALFTQSSIGKYALSNKVVMAPAAIKRRVNDGEGQQHELMVHQRRVNDGVPNDLMVEYYSRRAGAGLIIAEGTSPVESGMGHAHMPGIYSKAQVAGWKKVTEAVHANEGKIFLQIMHTGRISHPANMPAKTRIVAPSAIAANGEIWTAAQGYQPYGTPRAMSTAEVQEMVQLHVKAARQAIEAGFDGVELHAANGYLMEQFLHPDTNQRTDKYGGSIPNRVRFILETVAAVSAAIGKDRTGIRLSPYSKVNDLQHHGQIDATYEYLVDALDTLSLSYIHVVDGHSLGEPEIPAILLAGIRARFNGPLILNGNFDALKAEDTLRSGLADFVAFEQPCSSGVKLSGPRMSADCLS</sequence>
<dbReference type="EMBL" id="FPIZ01000002">
    <property type="protein sequence ID" value="SFW22548.1"/>
    <property type="molecule type" value="Genomic_DNA"/>
</dbReference>
<keyword evidence="5" id="KW-1185">Reference proteome</keyword>
<dbReference type="GO" id="GO:0010181">
    <property type="term" value="F:FMN binding"/>
    <property type="evidence" value="ECO:0007669"/>
    <property type="project" value="InterPro"/>
</dbReference>
<dbReference type="Proteomes" id="UP001326715">
    <property type="component" value="Chromosome"/>
</dbReference>
<evidence type="ECO:0000313" key="4">
    <source>
        <dbReference type="Proteomes" id="UP000183788"/>
    </source>
</evidence>
<dbReference type="RefSeq" id="WP_072357111.1">
    <property type="nucleotide sequence ID" value="NZ_CP139972.1"/>
</dbReference>